<comment type="caution">
    <text evidence="1">The sequence shown here is derived from an EMBL/GenBank/DDBJ whole genome shotgun (WGS) entry which is preliminary data.</text>
</comment>
<evidence type="ECO:0008006" key="3">
    <source>
        <dbReference type="Google" id="ProtNLM"/>
    </source>
</evidence>
<evidence type="ECO:0000313" key="2">
    <source>
        <dbReference type="Proteomes" id="UP001551675"/>
    </source>
</evidence>
<dbReference type="RefSeq" id="WP_358138699.1">
    <property type="nucleotide sequence ID" value="NZ_JBFALK010000020.1"/>
</dbReference>
<dbReference type="InterPro" id="IPR036388">
    <property type="entry name" value="WH-like_DNA-bd_sf"/>
</dbReference>
<name>A0ABV3GNK1_MICGL</name>
<dbReference type="SUPFAM" id="SSF46785">
    <property type="entry name" value="Winged helix' DNA-binding domain"/>
    <property type="match status" value="1"/>
</dbReference>
<dbReference type="EMBL" id="JBFALK010000020">
    <property type="protein sequence ID" value="MEV0973193.1"/>
    <property type="molecule type" value="Genomic_DNA"/>
</dbReference>
<keyword evidence="2" id="KW-1185">Reference proteome</keyword>
<reference evidence="1 2" key="1">
    <citation type="submission" date="2024-06" db="EMBL/GenBank/DDBJ databases">
        <title>The Natural Products Discovery Center: Release of the First 8490 Sequenced Strains for Exploring Actinobacteria Biosynthetic Diversity.</title>
        <authorList>
            <person name="Kalkreuter E."/>
            <person name="Kautsar S.A."/>
            <person name="Yang D."/>
            <person name="Bader C.D."/>
            <person name="Teijaro C.N."/>
            <person name="Fluegel L."/>
            <person name="Davis C.M."/>
            <person name="Simpson J.R."/>
            <person name="Lauterbach L."/>
            <person name="Steele A.D."/>
            <person name="Gui C."/>
            <person name="Meng S."/>
            <person name="Li G."/>
            <person name="Viehrig K."/>
            <person name="Ye F."/>
            <person name="Su P."/>
            <person name="Kiefer A.F."/>
            <person name="Nichols A."/>
            <person name="Cepeda A.J."/>
            <person name="Yan W."/>
            <person name="Fan B."/>
            <person name="Jiang Y."/>
            <person name="Adhikari A."/>
            <person name="Zheng C.-J."/>
            <person name="Schuster L."/>
            <person name="Cowan T.M."/>
            <person name="Smanski M.J."/>
            <person name="Chevrette M.G."/>
            <person name="De Carvalho L.P.S."/>
            <person name="Shen B."/>
        </authorList>
    </citation>
    <scope>NUCLEOTIDE SEQUENCE [LARGE SCALE GENOMIC DNA]</scope>
    <source>
        <strain evidence="1 2">NPDC050100</strain>
    </source>
</reference>
<proteinExistence type="predicted"/>
<dbReference type="InterPro" id="IPR036390">
    <property type="entry name" value="WH_DNA-bd_sf"/>
</dbReference>
<protein>
    <recommendedName>
        <fullName evidence="3">Transcriptional regulator</fullName>
    </recommendedName>
</protein>
<evidence type="ECO:0000313" key="1">
    <source>
        <dbReference type="EMBL" id="MEV0973193.1"/>
    </source>
</evidence>
<dbReference type="Proteomes" id="UP001551675">
    <property type="component" value="Unassembled WGS sequence"/>
</dbReference>
<gene>
    <name evidence="1" type="ORF">AB0I59_31710</name>
</gene>
<sequence>MNGYGQFCAVARALELLGERWTPLIVRELSLGASTFTDIRRGSRECASG</sequence>
<organism evidence="1 2">
    <name type="scientific">Microtetraspora glauca</name>
    <dbReference type="NCBI Taxonomy" id="1996"/>
    <lineage>
        <taxon>Bacteria</taxon>
        <taxon>Bacillati</taxon>
        <taxon>Actinomycetota</taxon>
        <taxon>Actinomycetes</taxon>
        <taxon>Streptosporangiales</taxon>
        <taxon>Streptosporangiaceae</taxon>
        <taxon>Microtetraspora</taxon>
    </lineage>
</organism>
<dbReference type="Gene3D" id="1.10.10.10">
    <property type="entry name" value="Winged helix-like DNA-binding domain superfamily/Winged helix DNA-binding domain"/>
    <property type="match status" value="1"/>
</dbReference>
<accession>A0ABV3GNK1</accession>